<sequence length="179" mass="19496">MLHSTDPEPRAPGSDSLPRLDFRAGGLNQPDVLALLRTHLHSATEHSPADSIHALDLDGLRAPDMQFWSVWAKTDLVGMCALKSLDDEHAEIKSMRTVATWRRRGVGDAMMAHLLATAVASGLRRLSLETGTAAAYAPARRLYARHGFTPCPPFAGYRLDPHSCYMRCELPAAGSPTPD</sequence>
<dbReference type="RefSeq" id="WP_109719067.1">
    <property type="nucleotide sequence ID" value="NZ_QEQK01000003.1"/>
</dbReference>
<accession>A0A363UP27</accession>
<keyword evidence="1 5" id="KW-0808">Transferase</keyword>
<evidence type="ECO:0000259" key="4">
    <source>
        <dbReference type="PROSITE" id="PS51186"/>
    </source>
</evidence>
<dbReference type="Gene3D" id="3.40.630.30">
    <property type="match status" value="1"/>
</dbReference>
<evidence type="ECO:0000256" key="3">
    <source>
        <dbReference type="SAM" id="MobiDB-lite"/>
    </source>
</evidence>
<name>A0A363UP27_9GAMM</name>
<keyword evidence="6" id="KW-1185">Reference proteome</keyword>
<reference evidence="5 6" key="1">
    <citation type="submission" date="2018-05" db="EMBL/GenBank/DDBJ databases">
        <title>Abyssibacter profundi OUC007T gen. nov., sp. nov, a marine bacterium isolated from seawater of the Mariana Trench.</title>
        <authorList>
            <person name="Zhou S."/>
        </authorList>
    </citation>
    <scope>NUCLEOTIDE SEQUENCE [LARGE SCALE GENOMIC DNA]</scope>
    <source>
        <strain evidence="5 6">OUC007</strain>
    </source>
</reference>
<dbReference type="PANTHER" id="PTHR43877:SF5">
    <property type="entry name" value="BLL8307 PROTEIN"/>
    <property type="match status" value="1"/>
</dbReference>
<dbReference type="InterPro" id="IPR050832">
    <property type="entry name" value="Bact_Acetyltransf"/>
</dbReference>
<organism evidence="5 6">
    <name type="scientific">Abyssibacter profundi</name>
    <dbReference type="NCBI Taxonomy" id="2182787"/>
    <lineage>
        <taxon>Bacteria</taxon>
        <taxon>Pseudomonadati</taxon>
        <taxon>Pseudomonadota</taxon>
        <taxon>Gammaproteobacteria</taxon>
        <taxon>Chromatiales</taxon>
        <taxon>Oceanococcaceae</taxon>
        <taxon>Abyssibacter</taxon>
    </lineage>
</organism>
<dbReference type="OrthoDB" id="9803233at2"/>
<dbReference type="Proteomes" id="UP000251800">
    <property type="component" value="Unassembled WGS sequence"/>
</dbReference>
<keyword evidence="2" id="KW-0012">Acyltransferase</keyword>
<evidence type="ECO:0000256" key="1">
    <source>
        <dbReference type="ARBA" id="ARBA00022679"/>
    </source>
</evidence>
<evidence type="ECO:0000313" key="5">
    <source>
        <dbReference type="EMBL" id="PWN57210.1"/>
    </source>
</evidence>
<dbReference type="SUPFAM" id="SSF55729">
    <property type="entry name" value="Acyl-CoA N-acyltransferases (Nat)"/>
    <property type="match status" value="1"/>
</dbReference>
<dbReference type="InterPro" id="IPR000182">
    <property type="entry name" value="GNAT_dom"/>
</dbReference>
<feature type="domain" description="N-acetyltransferase" evidence="4">
    <location>
        <begin position="20"/>
        <end position="171"/>
    </location>
</feature>
<gene>
    <name evidence="5" type="ORF">DEH80_03340</name>
</gene>
<dbReference type="GO" id="GO:0016747">
    <property type="term" value="F:acyltransferase activity, transferring groups other than amino-acyl groups"/>
    <property type="evidence" value="ECO:0007669"/>
    <property type="project" value="InterPro"/>
</dbReference>
<comment type="caution">
    <text evidence="5">The sequence shown here is derived from an EMBL/GenBank/DDBJ whole genome shotgun (WGS) entry which is preliminary data.</text>
</comment>
<dbReference type="EMBL" id="QEQK01000003">
    <property type="protein sequence ID" value="PWN57210.1"/>
    <property type="molecule type" value="Genomic_DNA"/>
</dbReference>
<dbReference type="PROSITE" id="PS51186">
    <property type="entry name" value="GNAT"/>
    <property type="match status" value="1"/>
</dbReference>
<proteinExistence type="predicted"/>
<dbReference type="Pfam" id="PF00583">
    <property type="entry name" value="Acetyltransf_1"/>
    <property type="match status" value="1"/>
</dbReference>
<feature type="region of interest" description="Disordered" evidence="3">
    <location>
        <begin position="1"/>
        <end position="21"/>
    </location>
</feature>
<dbReference type="InterPro" id="IPR016181">
    <property type="entry name" value="Acyl_CoA_acyltransferase"/>
</dbReference>
<protein>
    <submittedName>
        <fullName evidence="5">GNAT family N-acetyltransferase</fullName>
    </submittedName>
</protein>
<evidence type="ECO:0000313" key="6">
    <source>
        <dbReference type="Proteomes" id="UP000251800"/>
    </source>
</evidence>
<dbReference type="AlphaFoldDB" id="A0A363UP27"/>
<dbReference type="CDD" id="cd04301">
    <property type="entry name" value="NAT_SF"/>
    <property type="match status" value="1"/>
</dbReference>
<evidence type="ECO:0000256" key="2">
    <source>
        <dbReference type="ARBA" id="ARBA00023315"/>
    </source>
</evidence>
<dbReference type="PANTHER" id="PTHR43877">
    <property type="entry name" value="AMINOALKYLPHOSPHONATE N-ACETYLTRANSFERASE-RELATED-RELATED"/>
    <property type="match status" value="1"/>
</dbReference>